<feature type="domain" description="Glycosyltransferase 2-like" evidence="5">
    <location>
        <begin position="6"/>
        <end position="192"/>
    </location>
</feature>
<evidence type="ECO:0000313" key="6">
    <source>
        <dbReference type="EMBL" id="MZL62472.1"/>
    </source>
</evidence>
<keyword evidence="3" id="KW-0328">Glycosyltransferase</keyword>
<dbReference type="AlphaFoldDB" id="A0A6L8TF29"/>
<sequence>MKSLAIILLNYNGSVDTIECIESLDNTITNYEYDIYIIDNASQKEEVDILKRYISSREEFDIYSDAIYERNKVKGNLLILSNDNAGFAGGNNKVIRKIYEDYSYVLLLNNDTVVQPNFIEKMICMLNEDPTIGYASCRIDNYYDHTLLWNCGGKLRPWGLRKYYSEKELKKMPDIIDAEFITGCALFIRSSVIEKYGTLSDDFFHGEEDFNFCWRMKKNHIKGKCINQTLVYHKVSATSSKNGLQPGKMASYYAYRIVDMKQFYSVFIWNIWKFVLMQILKIRWIRGGYTQEEIRKMMDIIKRTSKLNAINREDTLKIWNLTY</sequence>
<evidence type="ECO:0000259" key="5">
    <source>
        <dbReference type="Pfam" id="PF00535"/>
    </source>
</evidence>
<dbReference type="InterPro" id="IPR001173">
    <property type="entry name" value="Glyco_trans_2-like"/>
</dbReference>
<dbReference type="EMBL" id="WWVT01000014">
    <property type="protein sequence ID" value="MZL62472.1"/>
    <property type="molecule type" value="Genomic_DNA"/>
</dbReference>
<dbReference type="Gene3D" id="3.90.550.10">
    <property type="entry name" value="Spore Coat Polysaccharide Biosynthesis Protein SpsA, Chain A"/>
    <property type="match status" value="1"/>
</dbReference>
<dbReference type="GO" id="GO:0016757">
    <property type="term" value="F:glycosyltransferase activity"/>
    <property type="evidence" value="ECO:0007669"/>
    <property type="project" value="UniProtKB-KW"/>
</dbReference>
<evidence type="ECO:0000256" key="3">
    <source>
        <dbReference type="ARBA" id="ARBA00022676"/>
    </source>
</evidence>
<evidence type="ECO:0000256" key="2">
    <source>
        <dbReference type="ARBA" id="ARBA00006739"/>
    </source>
</evidence>
<proteinExistence type="inferred from homology"/>
<organism evidence="6 7">
    <name type="scientific">Blautia massiliensis</name>
    <name type="common">ex Durand et al. 2017</name>
    <dbReference type="NCBI Taxonomy" id="1737424"/>
    <lineage>
        <taxon>Bacteria</taxon>
        <taxon>Bacillati</taxon>
        <taxon>Bacillota</taxon>
        <taxon>Clostridia</taxon>
        <taxon>Lachnospirales</taxon>
        <taxon>Lachnospiraceae</taxon>
        <taxon>Blautia</taxon>
    </lineage>
</organism>
<name>A0A6L8TF29_9FIRM</name>
<dbReference type="PANTHER" id="PTHR43179">
    <property type="entry name" value="RHAMNOSYLTRANSFERASE WBBL"/>
    <property type="match status" value="1"/>
</dbReference>
<dbReference type="SUPFAM" id="SSF53448">
    <property type="entry name" value="Nucleotide-diphospho-sugar transferases"/>
    <property type="match status" value="1"/>
</dbReference>
<protein>
    <submittedName>
        <fullName evidence="6">Glycosyltransferase</fullName>
    </submittedName>
</protein>
<comment type="similarity">
    <text evidence="2">Belongs to the glycosyltransferase 2 family.</text>
</comment>
<accession>A0A6L8TF29</accession>
<comment type="pathway">
    <text evidence="1">Cell wall biogenesis; cell wall polysaccharide biosynthesis.</text>
</comment>
<dbReference type="Pfam" id="PF00535">
    <property type="entry name" value="Glycos_transf_2"/>
    <property type="match status" value="1"/>
</dbReference>
<dbReference type="PANTHER" id="PTHR43179:SF12">
    <property type="entry name" value="GALACTOFURANOSYLTRANSFERASE GLFT2"/>
    <property type="match status" value="1"/>
</dbReference>
<comment type="caution">
    <text evidence="6">The sequence shown here is derived from an EMBL/GenBank/DDBJ whole genome shotgun (WGS) entry which is preliminary data.</text>
</comment>
<evidence type="ECO:0000313" key="7">
    <source>
        <dbReference type="Proteomes" id="UP000473323"/>
    </source>
</evidence>
<reference evidence="6 7" key="1">
    <citation type="journal article" date="2019" name="Nat. Med.">
        <title>A library of human gut bacterial isolates paired with longitudinal multiomics data enables mechanistic microbiome research.</title>
        <authorList>
            <person name="Poyet M."/>
            <person name="Groussin M."/>
            <person name="Gibbons S.M."/>
            <person name="Avila-Pacheco J."/>
            <person name="Jiang X."/>
            <person name="Kearney S.M."/>
            <person name="Perrotta A.R."/>
            <person name="Berdy B."/>
            <person name="Zhao S."/>
            <person name="Lieberman T.D."/>
            <person name="Swanson P.K."/>
            <person name="Smith M."/>
            <person name="Roesemann S."/>
            <person name="Alexander J.E."/>
            <person name="Rich S.A."/>
            <person name="Livny J."/>
            <person name="Vlamakis H."/>
            <person name="Clish C."/>
            <person name="Bullock K."/>
            <person name="Deik A."/>
            <person name="Scott J."/>
            <person name="Pierce K.A."/>
            <person name="Xavier R.J."/>
            <person name="Alm E.J."/>
        </authorList>
    </citation>
    <scope>NUCLEOTIDE SEQUENCE [LARGE SCALE GENOMIC DNA]</scope>
    <source>
        <strain evidence="6 7">BIOML-A4</strain>
    </source>
</reference>
<gene>
    <name evidence="6" type="ORF">GT694_10555</name>
</gene>
<keyword evidence="4 6" id="KW-0808">Transferase</keyword>
<dbReference type="Proteomes" id="UP000473323">
    <property type="component" value="Unassembled WGS sequence"/>
</dbReference>
<evidence type="ECO:0000256" key="1">
    <source>
        <dbReference type="ARBA" id="ARBA00004776"/>
    </source>
</evidence>
<dbReference type="InterPro" id="IPR029044">
    <property type="entry name" value="Nucleotide-diphossugar_trans"/>
</dbReference>
<dbReference type="RefSeq" id="WP_059086324.1">
    <property type="nucleotide sequence ID" value="NZ_JADMSP010000005.1"/>
</dbReference>
<evidence type="ECO:0000256" key="4">
    <source>
        <dbReference type="ARBA" id="ARBA00022679"/>
    </source>
</evidence>